<evidence type="ECO:0000313" key="4">
    <source>
        <dbReference type="EMBL" id="MCU9613671.1"/>
    </source>
</evidence>
<feature type="domain" description="SHSP" evidence="3">
    <location>
        <begin position="44"/>
        <end position="156"/>
    </location>
</feature>
<dbReference type="SUPFAM" id="SSF49764">
    <property type="entry name" value="HSP20-like chaperones"/>
    <property type="match status" value="1"/>
</dbReference>
<evidence type="ECO:0000256" key="2">
    <source>
        <dbReference type="RuleBase" id="RU003616"/>
    </source>
</evidence>
<dbReference type="PROSITE" id="PS01031">
    <property type="entry name" value="SHSP"/>
    <property type="match status" value="1"/>
</dbReference>
<reference evidence="4" key="1">
    <citation type="submission" date="2022-10" db="EMBL/GenBank/DDBJ databases">
        <title>Description of Fervidibacillus gen. nov. in the family Fervidibacillaceae fam. nov. with two species, Fervidibacillus albus sp. nov., and Fervidibacillus halotolerans sp. nov., isolated from tidal flat sediments.</title>
        <authorList>
            <person name="Kwon K.K."/>
            <person name="Yang S.-H."/>
        </authorList>
    </citation>
    <scope>NUCLEOTIDE SEQUENCE</scope>
    <source>
        <strain evidence="4">JCM 19140</strain>
    </source>
</reference>
<keyword evidence="5" id="KW-1185">Reference proteome</keyword>
<dbReference type="InterPro" id="IPR002068">
    <property type="entry name" value="A-crystallin/Hsp20_dom"/>
</dbReference>
<sequence>MNENLPKKSNPPANGEVIKEWFTNHPLFHEMPIGNVLESINAFFRNGMIKPSFKVMVKETDTDYILTAELPGVKKENIAINIMPNNATITVKQYQIEIEENDVSHTKKKTSSFEQMTRTIPFYHPVNDRGAKASYRDGLLKIHIPKKFGKSIIIEE</sequence>
<accession>A0AAE3IUJ0</accession>
<organism evidence="4 5">
    <name type="scientific">Perspicuibacillus lycopersici</name>
    <dbReference type="NCBI Taxonomy" id="1325689"/>
    <lineage>
        <taxon>Bacteria</taxon>
        <taxon>Bacillati</taxon>
        <taxon>Bacillota</taxon>
        <taxon>Bacilli</taxon>
        <taxon>Bacillales</taxon>
        <taxon>Bacillaceae</taxon>
        <taxon>Perspicuibacillus</taxon>
    </lineage>
</organism>
<dbReference type="CDD" id="cd06464">
    <property type="entry name" value="ACD_sHsps-like"/>
    <property type="match status" value="1"/>
</dbReference>
<comment type="caution">
    <text evidence="4">The sequence shown here is derived from an EMBL/GenBank/DDBJ whole genome shotgun (WGS) entry which is preliminary data.</text>
</comment>
<name>A0AAE3IUJ0_9BACI</name>
<dbReference type="Proteomes" id="UP001209318">
    <property type="component" value="Unassembled WGS sequence"/>
</dbReference>
<dbReference type="RefSeq" id="WP_263072911.1">
    <property type="nucleotide sequence ID" value="NZ_JAOUSF010000003.1"/>
</dbReference>
<gene>
    <name evidence="4" type="ORF">OEV98_08870</name>
</gene>
<evidence type="ECO:0000256" key="1">
    <source>
        <dbReference type="PROSITE-ProRule" id="PRU00285"/>
    </source>
</evidence>
<dbReference type="EMBL" id="JAOUSF010000003">
    <property type="protein sequence ID" value="MCU9613671.1"/>
    <property type="molecule type" value="Genomic_DNA"/>
</dbReference>
<evidence type="ECO:0000313" key="5">
    <source>
        <dbReference type="Proteomes" id="UP001209318"/>
    </source>
</evidence>
<dbReference type="Pfam" id="PF00011">
    <property type="entry name" value="HSP20"/>
    <property type="match status" value="1"/>
</dbReference>
<protein>
    <submittedName>
        <fullName evidence="4">Hsp20/alpha crystallin family protein</fullName>
    </submittedName>
</protein>
<dbReference type="AlphaFoldDB" id="A0AAE3IUJ0"/>
<dbReference type="InterPro" id="IPR008978">
    <property type="entry name" value="HSP20-like_chaperone"/>
</dbReference>
<dbReference type="Gene3D" id="2.60.40.790">
    <property type="match status" value="1"/>
</dbReference>
<proteinExistence type="inferred from homology"/>
<evidence type="ECO:0000259" key="3">
    <source>
        <dbReference type="PROSITE" id="PS01031"/>
    </source>
</evidence>
<comment type="similarity">
    <text evidence="1 2">Belongs to the small heat shock protein (HSP20) family.</text>
</comment>